<feature type="transmembrane region" description="Helical" evidence="4">
    <location>
        <begin position="423"/>
        <end position="442"/>
    </location>
</feature>
<feature type="transmembrane region" description="Helical" evidence="4">
    <location>
        <begin position="6"/>
        <end position="29"/>
    </location>
</feature>
<keyword evidence="4" id="KW-0472">Membrane</keyword>
<keyword evidence="4" id="KW-1133">Transmembrane helix</keyword>
<evidence type="ECO:0000256" key="2">
    <source>
        <dbReference type="ARBA" id="ARBA00022676"/>
    </source>
</evidence>
<dbReference type="PANTHER" id="PTHR43630:SF1">
    <property type="entry name" value="POLY-BETA-1,6-N-ACETYL-D-GLUCOSAMINE SYNTHASE"/>
    <property type="match status" value="1"/>
</dbReference>
<dbReference type="eggNOG" id="COG1215">
    <property type="taxonomic scope" value="Bacteria"/>
</dbReference>
<dbReference type="CDD" id="cd06438">
    <property type="entry name" value="EpsO_like"/>
    <property type="match status" value="1"/>
</dbReference>
<gene>
    <name evidence="5" type="ORF">CP373A1_00820</name>
</gene>
<feature type="transmembrane region" description="Helical" evidence="4">
    <location>
        <begin position="339"/>
        <end position="358"/>
    </location>
</feature>
<accession>A0A174AAS4</accession>
<name>A0A174AAS4_9CLOT</name>
<keyword evidence="3 5" id="KW-0808">Transferase</keyword>
<dbReference type="InterPro" id="IPR029044">
    <property type="entry name" value="Nucleotide-diphossugar_trans"/>
</dbReference>
<dbReference type="Gene3D" id="3.90.550.10">
    <property type="entry name" value="Spore Coat Polysaccharide Biosynthesis Protein SpsA, Chain A"/>
    <property type="match status" value="1"/>
</dbReference>
<dbReference type="EMBL" id="MAPZ01000009">
    <property type="protein sequence ID" value="OBY12166.1"/>
    <property type="molecule type" value="Genomic_DNA"/>
</dbReference>
<evidence type="ECO:0000256" key="4">
    <source>
        <dbReference type="SAM" id="Phobius"/>
    </source>
</evidence>
<organism evidence="5 6">
    <name type="scientific">Clostridium paraputrificum</name>
    <dbReference type="NCBI Taxonomy" id="29363"/>
    <lineage>
        <taxon>Bacteria</taxon>
        <taxon>Bacillati</taxon>
        <taxon>Bacillota</taxon>
        <taxon>Clostridia</taxon>
        <taxon>Eubacteriales</taxon>
        <taxon>Clostridiaceae</taxon>
        <taxon>Clostridium</taxon>
    </lineage>
</organism>
<proteinExistence type="inferred from homology"/>
<comment type="caution">
    <text evidence="5">The sequence shown here is derived from an EMBL/GenBank/DDBJ whole genome shotgun (WGS) entry which is preliminary data.</text>
</comment>
<evidence type="ECO:0000313" key="6">
    <source>
        <dbReference type="Proteomes" id="UP000092714"/>
    </source>
</evidence>
<evidence type="ECO:0000313" key="5">
    <source>
        <dbReference type="EMBL" id="OBY12166.1"/>
    </source>
</evidence>
<evidence type="ECO:0000256" key="3">
    <source>
        <dbReference type="ARBA" id="ARBA00022679"/>
    </source>
</evidence>
<dbReference type="RefSeq" id="WP_027099468.1">
    <property type="nucleotide sequence ID" value="NZ_CABHIH010000001.1"/>
</dbReference>
<dbReference type="SUPFAM" id="SSF53448">
    <property type="entry name" value="Nucleotide-diphospho-sugar transferases"/>
    <property type="match status" value="1"/>
</dbReference>
<keyword evidence="4" id="KW-0812">Transmembrane</keyword>
<keyword evidence="6" id="KW-1185">Reference proteome</keyword>
<feature type="transmembrane region" description="Helical" evidence="4">
    <location>
        <begin position="293"/>
        <end position="319"/>
    </location>
</feature>
<protein>
    <submittedName>
        <fullName evidence="5">Glycosyl transferase family 2</fullName>
    </submittedName>
</protein>
<keyword evidence="2" id="KW-0328">Glycosyltransferase</keyword>
<evidence type="ECO:0000256" key="1">
    <source>
        <dbReference type="ARBA" id="ARBA00006739"/>
    </source>
</evidence>
<feature type="transmembrane region" description="Helical" evidence="4">
    <location>
        <begin position="390"/>
        <end position="411"/>
    </location>
</feature>
<comment type="similarity">
    <text evidence="1">Belongs to the glycosyltransferase 2 family.</text>
</comment>
<dbReference type="Proteomes" id="UP000092714">
    <property type="component" value="Unassembled WGS sequence"/>
</dbReference>
<reference evidence="5 6" key="1">
    <citation type="submission" date="2016-06" db="EMBL/GenBank/DDBJ databases">
        <authorList>
            <person name="Kjaerup R.B."/>
            <person name="Dalgaard T.S."/>
            <person name="Juul-Madsen H.R."/>
        </authorList>
    </citation>
    <scope>NUCLEOTIDE SEQUENCE [LARGE SCALE GENOMIC DNA]</scope>
    <source>
        <strain evidence="5 6">373-A1</strain>
    </source>
</reference>
<dbReference type="OrthoDB" id="9797391at2"/>
<sequence length="463" mass="52879">MEKVMYTAIAVFQVFAFVVLCYYLILGLFGTYRKKEKKDYAPKRKFAMIVAAHNEEVVIGKLVKSILGQNYPRELFEVFVIADNCDDNTSKVAKEAGAKVFERFNKDQRGKGYALEWMFDKIYKMDEKFDAICIFDADNLVHPDFLREINSKMKEGYKVVQGYIDSKNPEDSWIATSYSIAFWSQNRMFQLARNNVGFSNQIGGTGFAIDFDTLKEFGWGATCLTEDLEFTCKVVLNGGKIGWAHDAKIYDEKPLGLKASWVQRRRWMQGFTDVASRYFFKLVKKSIKERKWYIFDCALYVLQPFATLLMAISAILTLIQANAPEGANIFIMSDLLGSAGYQAITLVQFVITPLVLILDRKISKGLFTMIALFSTNIFIMPILLKGVTDGAIIAAANFGFYAIFLVATFIFCGKKGLVFFFRFLLYALYTITWVPITIQGILRKNNKEWNPTKHVRNVEICDV</sequence>
<feature type="transmembrane region" description="Helical" evidence="4">
    <location>
        <begin position="365"/>
        <end position="384"/>
    </location>
</feature>
<dbReference type="GO" id="GO:0016757">
    <property type="term" value="F:glycosyltransferase activity"/>
    <property type="evidence" value="ECO:0007669"/>
    <property type="project" value="UniProtKB-KW"/>
</dbReference>
<dbReference type="Pfam" id="PF13641">
    <property type="entry name" value="Glyco_tranf_2_3"/>
    <property type="match status" value="1"/>
</dbReference>
<dbReference type="AlphaFoldDB" id="A0A174AAS4"/>
<dbReference type="PANTHER" id="PTHR43630">
    <property type="entry name" value="POLY-BETA-1,6-N-ACETYL-D-GLUCOSAMINE SYNTHASE"/>
    <property type="match status" value="1"/>
</dbReference>
<dbReference type="GeneID" id="42777315"/>